<dbReference type="Proteomes" id="UP000573603">
    <property type="component" value="Unassembled WGS sequence"/>
</dbReference>
<reference evidence="2 3" key="1">
    <citation type="journal article" date="2020" name="BMC Genomics">
        <title>Correction to: Identification and distribution of gene clusters required for synthesis of sphingolipid metabolism inhibitors in diverse species of the filamentous fungus Fusarium.</title>
        <authorList>
            <person name="Kim H.S."/>
            <person name="Lohmar J.M."/>
            <person name="Busman M."/>
            <person name="Brown D.W."/>
            <person name="Naumann T.A."/>
            <person name="Divon H.H."/>
            <person name="Lysoe E."/>
            <person name="Uhlig S."/>
            <person name="Proctor R.H."/>
        </authorList>
    </citation>
    <scope>NUCLEOTIDE SEQUENCE [LARGE SCALE GENOMIC DNA]</scope>
    <source>
        <strain evidence="2 3">NRRL 25214</strain>
    </source>
</reference>
<sequence length="123" mass="12916">MALTKAFHDTQETAAQPGVILLVPPGQGQIQPGESPGPSGQAENLEEWWKNDTKAAAGKKLAEKEGGPSTVDELFEKTCREMAAEEAENASYLTKVVVTAHDSDDISTSPSMGPLFRAACGSG</sequence>
<dbReference type="EMBL" id="JABEVY010000066">
    <property type="protein sequence ID" value="KAF5251782.1"/>
    <property type="molecule type" value="Genomic_DNA"/>
</dbReference>
<evidence type="ECO:0000313" key="2">
    <source>
        <dbReference type="EMBL" id="KAF5251782.1"/>
    </source>
</evidence>
<evidence type="ECO:0000256" key="1">
    <source>
        <dbReference type="SAM" id="MobiDB-lite"/>
    </source>
</evidence>
<keyword evidence="3" id="KW-1185">Reference proteome</keyword>
<proteinExistence type="predicted"/>
<comment type="caution">
    <text evidence="2">The sequence shown here is derived from an EMBL/GenBank/DDBJ whole genome shotgun (WGS) entry which is preliminary data.</text>
</comment>
<evidence type="ECO:0000313" key="3">
    <source>
        <dbReference type="Proteomes" id="UP000573603"/>
    </source>
</evidence>
<organism evidence="2 3">
    <name type="scientific">Fusarium anthophilum</name>
    <dbReference type="NCBI Taxonomy" id="48485"/>
    <lineage>
        <taxon>Eukaryota</taxon>
        <taxon>Fungi</taxon>
        <taxon>Dikarya</taxon>
        <taxon>Ascomycota</taxon>
        <taxon>Pezizomycotina</taxon>
        <taxon>Sordariomycetes</taxon>
        <taxon>Hypocreomycetidae</taxon>
        <taxon>Hypocreales</taxon>
        <taxon>Nectriaceae</taxon>
        <taxon>Fusarium</taxon>
        <taxon>Fusarium fujikuroi species complex</taxon>
    </lineage>
</organism>
<accession>A0A8H5E9I9</accession>
<dbReference type="AlphaFoldDB" id="A0A8H5E9I9"/>
<feature type="region of interest" description="Disordered" evidence="1">
    <location>
        <begin position="23"/>
        <end position="44"/>
    </location>
</feature>
<gene>
    <name evidence="2" type="ORF">FANTH_3392</name>
</gene>
<protein>
    <submittedName>
        <fullName evidence="2">Uncharacterized protein</fullName>
    </submittedName>
</protein>
<name>A0A8H5E9I9_9HYPO</name>